<dbReference type="RefSeq" id="WP_013498562.1">
    <property type="nucleotide sequence ID" value="NC_014833.1"/>
</dbReference>
<evidence type="ECO:0008006" key="3">
    <source>
        <dbReference type="Google" id="ProtNLM"/>
    </source>
</evidence>
<sequence>MKLDKDHINSIIHGNSRFLSAYSDPDPYFMYTRKGYTEDFEEKIIDIYYDKLRYAVQNAEKLVNEMLREEFYDFYGVDKNDVSSPEQMRSELVFDSFTMDIDDMSIAVYFSNKRFMRGHFIDARWDADWNFRCYWID</sequence>
<reference evidence="1 2" key="1">
    <citation type="journal article" date="2011" name="J. Bacteriol.">
        <title>Complete genome of the cellulolytic ruminal bacterium Ruminococcus albus 7.</title>
        <authorList>
            <person name="Suen G."/>
            <person name="Stevenson D.M."/>
            <person name="Bruce D.C."/>
            <person name="Chertkov O."/>
            <person name="Copeland A."/>
            <person name="Cheng J.F."/>
            <person name="Detter C."/>
            <person name="Detter J.C."/>
            <person name="Goodwin L.A."/>
            <person name="Han C.S."/>
            <person name="Hauser L.J."/>
            <person name="Ivanova N.N."/>
            <person name="Kyrpides N.C."/>
            <person name="Land M.L."/>
            <person name="Lapidus A."/>
            <person name="Lucas S."/>
            <person name="Ovchinnikova G."/>
            <person name="Pitluck S."/>
            <person name="Tapia R."/>
            <person name="Woyke T."/>
            <person name="Boyum J."/>
            <person name="Mead D."/>
            <person name="Weimer P.J."/>
        </authorList>
    </citation>
    <scope>NUCLEOTIDE SEQUENCE [LARGE SCALE GENOMIC DNA]</scope>
    <source>
        <strain evidence="2">ATCC 27210 / DSM 20455 / JCM 14654 / NCDO 2250 / 7</strain>
    </source>
</reference>
<dbReference type="STRING" id="697329.Rumal_1900"/>
<dbReference type="HOGENOM" id="CLU_1883075_0_0_9"/>
<protein>
    <recommendedName>
        <fullName evidence="3">DUF2262 domain-containing protein</fullName>
    </recommendedName>
</protein>
<name>E6UAH6_RUMA7</name>
<organism evidence="1 2">
    <name type="scientific">Ruminococcus albus (strain ATCC 27210 / DSM 20455 / JCM 14654 / NCDO 2250 / 7)</name>
    <dbReference type="NCBI Taxonomy" id="697329"/>
    <lineage>
        <taxon>Bacteria</taxon>
        <taxon>Bacillati</taxon>
        <taxon>Bacillota</taxon>
        <taxon>Clostridia</taxon>
        <taxon>Eubacteriales</taxon>
        <taxon>Oscillospiraceae</taxon>
        <taxon>Ruminococcus</taxon>
    </lineage>
</organism>
<dbReference type="EMBL" id="CP002403">
    <property type="protein sequence ID" value="ADU22398.1"/>
    <property type="molecule type" value="Genomic_DNA"/>
</dbReference>
<dbReference type="KEGG" id="ral:Rumal_1900"/>
<gene>
    <name evidence="1" type="ordered locus">Rumal_1900</name>
</gene>
<proteinExistence type="predicted"/>
<dbReference type="AlphaFoldDB" id="E6UAH6"/>
<dbReference type="OrthoDB" id="2084618at2"/>
<accession>E6UAH6</accession>
<dbReference type="Proteomes" id="UP000006919">
    <property type="component" value="Chromosome"/>
</dbReference>
<evidence type="ECO:0000313" key="2">
    <source>
        <dbReference type="Proteomes" id="UP000006919"/>
    </source>
</evidence>
<evidence type="ECO:0000313" key="1">
    <source>
        <dbReference type="EMBL" id="ADU22398.1"/>
    </source>
</evidence>